<dbReference type="GO" id="GO:0005762">
    <property type="term" value="C:mitochondrial large ribosomal subunit"/>
    <property type="evidence" value="ECO:0007669"/>
    <property type="project" value="TreeGrafter"/>
</dbReference>
<name>S9RBB0_SCHOY</name>
<dbReference type="Gene3D" id="3.30.160.20">
    <property type="match status" value="1"/>
</dbReference>
<organism evidence="2 3">
    <name type="scientific">Schizosaccharomyces octosporus (strain yFS286)</name>
    <name type="common">Fission yeast</name>
    <name type="synonym">Octosporomyces octosporus</name>
    <dbReference type="NCBI Taxonomy" id="483514"/>
    <lineage>
        <taxon>Eukaryota</taxon>
        <taxon>Fungi</taxon>
        <taxon>Dikarya</taxon>
        <taxon>Ascomycota</taxon>
        <taxon>Taphrinomycotina</taxon>
        <taxon>Schizosaccharomycetes</taxon>
        <taxon>Schizosaccharomycetales</taxon>
        <taxon>Schizosaccharomycetaceae</taxon>
        <taxon>Schizosaccharomyces</taxon>
    </lineage>
</organism>
<dbReference type="GO" id="GO:0016150">
    <property type="term" value="F:translation release factor activity, codon nonspecific"/>
    <property type="evidence" value="ECO:0007669"/>
    <property type="project" value="TreeGrafter"/>
</dbReference>
<dbReference type="eggNOG" id="KOG3429">
    <property type="taxonomic scope" value="Eukaryota"/>
</dbReference>
<dbReference type="VEuPathDB" id="FungiDB:SOCG_01642"/>
<dbReference type="GO" id="GO:0070126">
    <property type="term" value="P:mitochondrial translational termination"/>
    <property type="evidence" value="ECO:0007669"/>
    <property type="project" value="TreeGrafter"/>
</dbReference>
<evidence type="ECO:0000259" key="1">
    <source>
        <dbReference type="PROSITE" id="PS00745"/>
    </source>
</evidence>
<sequence>MMQNSWQRHFLFNCKMFRKGFIWRSLHRGALFHAYSQAFFPKKQNFQEALFTKEQMNELETFLKQNWKPTKDQVEIKFARSSGPGGQNVNKINTKVTVSLPLENLRPIFPSFLLRHICTCQELRRFRVNDQLQIQSQATRTQSKNIEDALTRLANLLQDVAKSLYIAPTSPEKKKRLSALKEYANTKRLDEKKKKSLKKSSRRVCID</sequence>
<evidence type="ECO:0000313" key="2">
    <source>
        <dbReference type="EMBL" id="EPX71424.1"/>
    </source>
</evidence>
<dbReference type="PROSITE" id="PS00745">
    <property type="entry name" value="RF_PROK_I"/>
    <property type="match status" value="1"/>
</dbReference>
<dbReference type="OrthoDB" id="270639at2759"/>
<dbReference type="Pfam" id="PF00472">
    <property type="entry name" value="RF-1"/>
    <property type="match status" value="1"/>
</dbReference>
<dbReference type="OMA" id="TINAICS"/>
<dbReference type="GeneID" id="25030622"/>
<evidence type="ECO:0000313" key="3">
    <source>
        <dbReference type="Proteomes" id="UP000016088"/>
    </source>
</evidence>
<dbReference type="SUPFAM" id="SSF110916">
    <property type="entry name" value="Peptidyl-tRNA hydrolase domain-like"/>
    <property type="match status" value="1"/>
</dbReference>
<dbReference type="InterPro" id="IPR052104">
    <property type="entry name" value="Mito_Release_Factor_mL62"/>
</dbReference>
<dbReference type="PANTHER" id="PTHR11075:SF54">
    <property type="entry name" value="LARGE RIBOSOMAL SUBUNIT PROTEIN ML62"/>
    <property type="match status" value="1"/>
</dbReference>
<dbReference type="GO" id="GO:0004045">
    <property type="term" value="F:peptidyl-tRNA hydrolase activity"/>
    <property type="evidence" value="ECO:0007669"/>
    <property type="project" value="TreeGrafter"/>
</dbReference>
<gene>
    <name evidence="2" type="ORF">SOCG_01642</name>
</gene>
<protein>
    <submittedName>
        <fullName evidence="2">Translation release factor</fullName>
    </submittedName>
</protein>
<dbReference type="InterPro" id="IPR000352">
    <property type="entry name" value="Pep_chain_release_fac_I"/>
</dbReference>
<feature type="domain" description="Prokaryotic-type class I peptide chain release factors" evidence="1">
    <location>
        <begin position="80"/>
        <end position="96"/>
    </location>
</feature>
<dbReference type="HOGENOM" id="CLU_089470_0_1_1"/>
<dbReference type="AlphaFoldDB" id="S9RBB0"/>
<reference evidence="2 3" key="1">
    <citation type="journal article" date="2011" name="Science">
        <title>Comparative functional genomics of the fission yeasts.</title>
        <authorList>
            <person name="Rhind N."/>
            <person name="Chen Z."/>
            <person name="Yassour M."/>
            <person name="Thompson D.A."/>
            <person name="Haas B.J."/>
            <person name="Habib N."/>
            <person name="Wapinski I."/>
            <person name="Roy S."/>
            <person name="Lin M.F."/>
            <person name="Heiman D.I."/>
            <person name="Young S.K."/>
            <person name="Furuya K."/>
            <person name="Guo Y."/>
            <person name="Pidoux A."/>
            <person name="Chen H.M."/>
            <person name="Robbertse B."/>
            <person name="Goldberg J.M."/>
            <person name="Aoki K."/>
            <person name="Bayne E.H."/>
            <person name="Berlin A.M."/>
            <person name="Desjardins C.A."/>
            <person name="Dobbs E."/>
            <person name="Dukaj L."/>
            <person name="Fan L."/>
            <person name="FitzGerald M.G."/>
            <person name="French C."/>
            <person name="Gujja S."/>
            <person name="Hansen K."/>
            <person name="Keifenheim D."/>
            <person name="Levin J.Z."/>
            <person name="Mosher R.A."/>
            <person name="Mueller C.A."/>
            <person name="Pfiffner J."/>
            <person name="Priest M."/>
            <person name="Russ C."/>
            <person name="Smialowska A."/>
            <person name="Swoboda P."/>
            <person name="Sykes S.M."/>
            <person name="Vaughn M."/>
            <person name="Vengrova S."/>
            <person name="Yoder R."/>
            <person name="Zeng Q."/>
            <person name="Allshire R."/>
            <person name="Baulcombe D."/>
            <person name="Birren B.W."/>
            <person name="Brown W."/>
            <person name="Ekwall K."/>
            <person name="Kellis M."/>
            <person name="Leatherwood J."/>
            <person name="Levin H."/>
            <person name="Margalit H."/>
            <person name="Martienssen R."/>
            <person name="Nieduszynski C.A."/>
            <person name="Spatafora J.W."/>
            <person name="Friedman N."/>
            <person name="Dalgaard J.Z."/>
            <person name="Baumann P."/>
            <person name="Niki H."/>
            <person name="Regev A."/>
            <person name="Nusbaum C."/>
        </authorList>
    </citation>
    <scope>NUCLEOTIDE SEQUENCE [LARGE SCALE GENOMIC DNA]</scope>
    <source>
        <strain evidence="3">yFS286</strain>
    </source>
</reference>
<dbReference type="EMBL" id="KE503208">
    <property type="protein sequence ID" value="EPX71424.1"/>
    <property type="molecule type" value="Genomic_DNA"/>
</dbReference>
<dbReference type="PANTHER" id="PTHR11075">
    <property type="entry name" value="PEPTIDE CHAIN RELEASE FACTOR"/>
    <property type="match status" value="1"/>
</dbReference>
<keyword evidence="3" id="KW-1185">Reference proteome</keyword>
<dbReference type="Proteomes" id="UP000016088">
    <property type="component" value="Unassembled WGS sequence"/>
</dbReference>
<dbReference type="RefSeq" id="XP_013020049.1">
    <property type="nucleotide sequence ID" value="XM_013164595.1"/>
</dbReference>
<proteinExistence type="predicted"/>
<accession>S9RBB0</accession>